<dbReference type="RefSeq" id="WP_267765989.1">
    <property type="nucleotide sequence ID" value="NZ_JAPNKE010000002.1"/>
</dbReference>
<proteinExistence type="predicted"/>
<dbReference type="InterPro" id="IPR029063">
    <property type="entry name" value="SAM-dependent_MTases_sf"/>
</dbReference>
<dbReference type="GO" id="GO:0032259">
    <property type="term" value="P:methylation"/>
    <property type="evidence" value="ECO:0007669"/>
    <property type="project" value="UniProtKB-KW"/>
</dbReference>
<dbReference type="InterPro" id="IPR002052">
    <property type="entry name" value="DNA_methylase_N6_adenine_CS"/>
</dbReference>
<dbReference type="GO" id="GO:0003676">
    <property type="term" value="F:nucleic acid binding"/>
    <property type="evidence" value="ECO:0007669"/>
    <property type="project" value="InterPro"/>
</dbReference>
<dbReference type="EMBL" id="JAPNKE010000002">
    <property type="protein sequence ID" value="MCY1004442.1"/>
    <property type="molecule type" value="Genomic_DNA"/>
</dbReference>
<dbReference type="PRINTS" id="PR00507">
    <property type="entry name" value="N12N6MTFRASE"/>
</dbReference>
<keyword evidence="3" id="KW-0808">Transferase</keyword>
<sequence length="1011" mass="112427">MKPAAILDKVLPQWRANLPDDYSPEYVDGFIRRNRDALEALIARRMMGRKLKRGAPPETVDEFEVYAKLVARERAKDQDSDADVLKRVQRRMSKMLERDGSPAGKEAASALGIQFAELRALALLLRQAGWEVVPLLLRLPSLAVFSTGSVVAVCDPKNDLHFYPGLENSGEKLRADLANAQRRLQQLRAGITDGARFERYALALWSRTRIHAAPAPAIPVSEVPPDLQDRSRRTQANIQALRLAVTKEPDELTAEDRQALAQYSGWGGLSIDNVKTQLPPELIPESFGLIHEYYTPTAITEAITETLCPLLPELAGNDGVVRALEPSAGIGRLIRAFSPQRCLALEAGGQIKKIHWTAVEFSVASARLLRALRPDVDLHNMPFERWIREEGRRQQGTFGLIVSNPPYGERGVMAREDPDEFYKEKRAFAYFMRRTLDLLVPGGVGVFLIPAGFMSGNLNRGLREKLLRRHHLLGAFRLPSHDRKGRETVPGASVVMDVAFWRSRGGELTEVDEADEFILDGEYFEAHPHHILGEEDGSFAGDDEAGLASWRYKVTGDFRGLPPLTPRPVCTACVLTSIVPREDVGTFQTVVREDEAIPADIDEALRPALELGRRVGRYLAALGADDADRAAQLWPELYAALGDFTAHFGNPWRSKPLRELAEGARALVAAQQLLNAFEKSGGLVAALREAPAISPKFSGQPDDVVAQAEALFRQQRALNVAQLMRFHEQQGGSLTPEAALGALMAADWNLDGDAWDQLMPADAYLSGSDLWERYDRAVARGDEQAKVQARRLLDAIKPAVFDDLTDISPQHGYVPLDLVAAWISATLNARYGTIELERKGGFVQLRGHDYTAEEQPALAPEALAFLGYYNHDPELFRPPLEKRERDAGPMTREERSAKKQSLAERRIALAKKWDTSFRAWVAADENRREQLVYAYNRMSRGRVVPTYSPEPLDIIRWGAHAPNSSPTRSQVRAVCSPSVEASSLSTSAWARRTPRWRSLRARARRAGSAAR</sequence>
<feature type="domain" description="Type II methyltransferase M.TaqI-like" evidence="2">
    <location>
        <begin position="390"/>
        <end position="472"/>
    </location>
</feature>
<dbReference type="PROSITE" id="PS00092">
    <property type="entry name" value="N6_MTASE"/>
    <property type="match status" value="1"/>
</dbReference>
<evidence type="ECO:0000259" key="2">
    <source>
        <dbReference type="Pfam" id="PF07669"/>
    </source>
</evidence>
<dbReference type="SUPFAM" id="SSF53335">
    <property type="entry name" value="S-adenosyl-L-methionine-dependent methyltransferases"/>
    <property type="match status" value="1"/>
</dbReference>
<comment type="caution">
    <text evidence="3">The sequence shown here is derived from an EMBL/GenBank/DDBJ whole genome shotgun (WGS) entry which is preliminary data.</text>
</comment>
<protein>
    <submittedName>
        <fullName evidence="3">Eco57I restriction-modification methylase domain-containing protein</fullName>
    </submittedName>
</protein>
<name>A0A9X3EI12_9BACT</name>
<dbReference type="Gene3D" id="3.40.50.150">
    <property type="entry name" value="Vaccinia Virus protein VP39"/>
    <property type="match status" value="1"/>
</dbReference>
<accession>A0A9X3EI12</accession>
<gene>
    <name evidence="3" type="ORF">OV079_02430</name>
</gene>
<feature type="region of interest" description="Disordered" evidence="1">
    <location>
        <begin position="880"/>
        <end position="899"/>
    </location>
</feature>
<evidence type="ECO:0000313" key="3">
    <source>
        <dbReference type="EMBL" id="MCY1004442.1"/>
    </source>
</evidence>
<evidence type="ECO:0000313" key="4">
    <source>
        <dbReference type="Proteomes" id="UP001150924"/>
    </source>
</evidence>
<dbReference type="AlphaFoldDB" id="A0A9X3EI12"/>
<dbReference type="GO" id="GO:0006304">
    <property type="term" value="P:DNA modification"/>
    <property type="evidence" value="ECO:0007669"/>
    <property type="project" value="InterPro"/>
</dbReference>
<keyword evidence="3" id="KW-0489">Methyltransferase</keyword>
<reference evidence="3" key="1">
    <citation type="submission" date="2022-11" db="EMBL/GenBank/DDBJ databases">
        <title>Minimal conservation of predation-associated metabolite biosynthetic gene clusters underscores biosynthetic potential of Myxococcota including descriptions for ten novel species: Archangium lansinium sp. nov., Myxococcus landrumus sp. nov., Nannocystis bai.</title>
        <authorList>
            <person name="Ahearne A."/>
            <person name="Stevens C."/>
            <person name="Phillips K."/>
        </authorList>
    </citation>
    <scope>NUCLEOTIDE SEQUENCE</scope>
    <source>
        <strain evidence="3">Na p29</strain>
    </source>
</reference>
<evidence type="ECO:0000256" key="1">
    <source>
        <dbReference type="SAM" id="MobiDB-lite"/>
    </source>
</evidence>
<dbReference type="Pfam" id="PF07669">
    <property type="entry name" value="Eco57I"/>
    <property type="match status" value="1"/>
</dbReference>
<keyword evidence="4" id="KW-1185">Reference proteome</keyword>
<organism evidence="3 4">
    <name type="scientific">Nannocystis pusilla</name>
    <dbReference type="NCBI Taxonomy" id="889268"/>
    <lineage>
        <taxon>Bacteria</taxon>
        <taxon>Pseudomonadati</taxon>
        <taxon>Myxococcota</taxon>
        <taxon>Polyangia</taxon>
        <taxon>Nannocystales</taxon>
        <taxon>Nannocystaceae</taxon>
        <taxon>Nannocystis</taxon>
    </lineage>
</organism>
<dbReference type="GO" id="GO:0009007">
    <property type="term" value="F:site-specific DNA-methyltransferase (adenine-specific) activity"/>
    <property type="evidence" value="ECO:0007669"/>
    <property type="project" value="UniProtKB-EC"/>
</dbReference>
<dbReference type="InterPro" id="IPR011639">
    <property type="entry name" value="MethylTrfase_TaqI-like_dom"/>
</dbReference>
<dbReference type="Proteomes" id="UP001150924">
    <property type="component" value="Unassembled WGS sequence"/>
</dbReference>